<dbReference type="Gene3D" id="1.20.1070.10">
    <property type="entry name" value="Rhodopsin 7-helix transmembrane proteins"/>
    <property type="match status" value="1"/>
</dbReference>
<feature type="transmembrane region" description="Helical" evidence="1">
    <location>
        <begin position="50"/>
        <end position="74"/>
    </location>
</feature>
<gene>
    <name evidence="2" type="ORF">CONCODRAFT_9588</name>
</gene>
<evidence type="ECO:0008006" key="4">
    <source>
        <dbReference type="Google" id="ProtNLM"/>
    </source>
</evidence>
<feature type="transmembrane region" description="Helical" evidence="1">
    <location>
        <begin position="12"/>
        <end position="29"/>
    </location>
</feature>
<proteinExistence type="predicted"/>
<keyword evidence="3" id="KW-1185">Reference proteome</keyword>
<dbReference type="EMBL" id="KQ964589">
    <property type="protein sequence ID" value="KXN68206.1"/>
    <property type="molecule type" value="Genomic_DNA"/>
</dbReference>
<keyword evidence="1" id="KW-0472">Membrane</keyword>
<evidence type="ECO:0000256" key="1">
    <source>
        <dbReference type="SAM" id="Phobius"/>
    </source>
</evidence>
<reference evidence="2 3" key="1">
    <citation type="journal article" date="2015" name="Genome Biol. Evol.">
        <title>Phylogenomic analyses indicate that early fungi evolved digesting cell walls of algal ancestors of land plants.</title>
        <authorList>
            <person name="Chang Y."/>
            <person name="Wang S."/>
            <person name="Sekimoto S."/>
            <person name="Aerts A.L."/>
            <person name="Choi C."/>
            <person name="Clum A."/>
            <person name="LaButti K.M."/>
            <person name="Lindquist E.A."/>
            <person name="Yee Ngan C."/>
            <person name="Ohm R.A."/>
            <person name="Salamov A.A."/>
            <person name="Grigoriev I.V."/>
            <person name="Spatafora J.W."/>
            <person name="Berbee M.L."/>
        </authorList>
    </citation>
    <scope>NUCLEOTIDE SEQUENCE [LARGE SCALE GENOMIC DNA]</scope>
    <source>
        <strain evidence="2 3">NRRL 28638</strain>
    </source>
</reference>
<feature type="transmembrane region" description="Helical" evidence="1">
    <location>
        <begin position="86"/>
        <end position="108"/>
    </location>
</feature>
<dbReference type="SUPFAM" id="SSF81321">
    <property type="entry name" value="Family A G protein-coupled receptor-like"/>
    <property type="match status" value="1"/>
</dbReference>
<sequence>MRRFGEFDKLVMLIATLADLCWASYMIIASSLKLRFGRDIISPLSLSCQIYVLFNTGNLRLSNGCVAILALMRYMSGVRKREVPMWVWYCLFALHISVCIGLSTVTFVRWDGRRTSSGIICLQFLSEGNVSNCNFYFLICKHWYFHLNGLKIAAKANNELQSVKIFQTQQRKLVFQGSIVIFSDSITFIPFTTTYVMKIFFGYYRPPIVDGFIVWSLTTLPIVNPLITLWLQPEVNAEFWSFYYILTSKFLKLIRSIY</sequence>
<feature type="transmembrane region" description="Helical" evidence="1">
    <location>
        <begin position="212"/>
        <end position="231"/>
    </location>
</feature>
<evidence type="ECO:0000313" key="3">
    <source>
        <dbReference type="Proteomes" id="UP000070444"/>
    </source>
</evidence>
<feature type="transmembrane region" description="Helical" evidence="1">
    <location>
        <begin position="173"/>
        <end position="192"/>
    </location>
</feature>
<name>A0A137NZF4_CONC2</name>
<protein>
    <recommendedName>
        <fullName evidence="4">G-protein coupled receptors family 1 profile domain-containing protein</fullName>
    </recommendedName>
</protein>
<dbReference type="Proteomes" id="UP000070444">
    <property type="component" value="Unassembled WGS sequence"/>
</dbReference>
<accession>A0A137NZF4</accession>
<dbReference type="AlphaFoldDB" id="A0A137NZF4"/>
<evidence type="ECO:0000313" key="2">
    <source>
        <dbReference type="EMBL" id="KXN68206.1"/>
    </source>
</evidence>
<organism evidence="2 3">
    <name type="scientific">Conidiobolus coronatus (strain ATCC 28846 / CBS 209.66 / NRRL 28638)</name>
    <name type="common">Delacroixia coronata</name>
    <dbReference type="NCBI Taxonomy" id="796925"/>
    <lineage>
        <taxon>Eukaryota</taxon>
        <taxon>Fungi</taxon>
        <taxon>Fungi incertae sedis</taxon>
        <taxon>Zoopagomycota</taxon>
        <taxon>Entomophthoromycotina</taxon>
        <taxon>Entomophthoromycetes</taxon>
        <taxon>Entomophthorales</taxon>
        <taxon>Ancylistaceae</taxon>
        <taxon>Conidiobolus</taxon>
    </lineage>
</organism>
<keyword evidence="1" id="KW-1133">Transmembrane helix</keyword>
<keyword evidence="1" id="KW-0812">Transmembrane</keyword>